<evidence type="ECO:0000256" key="2">
    <source>
        <dbReference type="ARBA" id="ARBA00022448"/>
    </source>
</evidence>
<keyword evidence="2" id="KW-0813">Transport</keyword>
<keyword evidence="4" id="KW-0679">Respiratory chain</keyword>
<dbReference type="PANTHER" id="PTHR19271:SF16">
    <property type="entry name" value="CYTOCHROME B"/>
    <property type="match status" value="1"/>
</dbReference>
<dbReference type="InterPro" id="IPR016174">
    <property type="entry name" value="Di-haem_cyt_TM"/>
</dbReference>
<evidence type="ECO:0000256" key="12">
    <source>
        <dbReference type="SAM" id="Phobius"/>
    </source>
</evidence>
<dbReference type="InterPro" id="IPR036150">
    <property type="entry name" value="Cyt_b/b6_C_sf"/>
</dbReference>
<dbReference type="CDD" id="cd00284">
    <property type="entry name" value="Cytochrome_b_N"/>
    <property type="match status" value="1"/>
</dbReference>
<feature type="transmembrane region" description="Helical" evidence="12">
    <location>
        <begin position="328"/>
        <end position="349"/>
    </location>
</feature>
<keyword evidence="7" id="KW-0249">Electron transport</keyword>
<feature type="transmembrane region" description="Helical" evidence="12">
    <location>
        <begin position="32"/>
        <end position="59"/>
    </location>
</feature>
<sequence>MRKLWIWLEERTGIGPQINYILYRRLPRGIGWFHTLGSATLFLIFLQVITGLFLTLYYVPSADEAYESILFIEGEIQWGSIIRGIHFWSANFLIVIVFLHMLRVIIWGAYKRPRELTWFVGVIILGIILALSFTGYLLPWNQKAYWATVVGTEILGTIPVVGSFIKEAVRADTVVGPLTLTRFFSLHVLWLPGLLMILIIIHVALVIRHGIAEPPPKSFLRTYSQLKGSAFFPDHVLKDALVSVGLFIVIMYLAITVGAEVGEPADPATVNVVPKPEWYFMFFYKLLWFFPGKFEVVGTFLIPVIIGSVLFLLPVLDRGPGRHLFQRPVVVGVTGILVASIVYLTILGLTTPKPPGTVEIFEKTELPEAVVAGYEVYTKYGCAACHVVRDVGVPVGPRLDSKRWIRRSEEYLEKILADPKLINPRYEMPRYEDIMSKEERQELIKFIRFLEQS</sequence>
<dbReference type="Gene3D" id="1.10.760.10">
    <property type="entry name" value="Cytochrome c-like domain"/>
    <property type="match status" value="1"/>
</dbReference>
<dbReference type="PANTHER" id="PTHR19271">
    <property type="entry name" value="CYTOCHROME B"/>
    <property type="match status" value="1"/>
</dbReference>
<dbReference type="InterPro" id="IPR005797">
    <property type="entry name" value="Cyt_b/b6_N"/>
</dbReference>
<dbReference type="GO" id="GO:0046872">
    <property type="term" value="F:metal ion binding"/>
    <property type="evidence" value="ECO:0007669"/>
    <property type="project" value="UniProtKB-KW"/>
</dbReference>
<dbReference type="InterPro" id="IPR048259">
    <property type="entry name" value="Cytochrome_b_N_euk/bac"/>
</dbReference>
<dbReference type="Proteomes" id="UP000197032">
    <property type="component" value="Unassembled WGS sequence"/>
</dbReference>
<dbReference type="Pfam" id="PF00033">
    <property type="entry name" value="Cytochrome_B"/>
    <property type="match status" value="1"/>
</dbReference>
<evidence type="ECO:0000313" key="17">
    <source>
        <dbReference type="Proteomes" id="UP000197032"/>
    </source>
</evidence>
<evidence type="ECO:0000256" key="8">
    <source>
        <dbReference type="ARBA" id="ARBA00022989"/>
    </source>
</evidence>
<evidence type="ECO:0000313" key="16">
    <source>
        <dbReference type="EMBL" id="GAW93214.1"/>
    </source>
</evidence>
<evidence type="ECO:0000256" key="9">
    <source>
        <dbReference type="ARBA" id="ARBA00023004"/>
    </source>
</evidence>
<name>A0A1Z5HUL8_9FIRM</name>
<reference evidence="17" key="1">
    <citation type="journal article" date="2017" name="Appl. Environ. Microbiol.">
        <title>Genomic analysis of Calderihabitans maritimus KKC1, a thermophilic hydrogenogenic carboxydotrophic bacterium isolated from marine sediment.</title>
        <authorList>
            <person name="Omae K."/>
            <person name="Yoneda Y."/>
            <person name="Fukuyama Y."/>
            <person name="Yoshida T."/>
            <person name="Sako Y."/>
        </authorList>
    </citation>
    <scope>NUCLEOTIDE SEQUENCE [LARGE SCALE GENOMIC DNA]</scope>
    <source>
        <strain evidence="17">KKC1</strain>
    </source>
</reference>
<dbReference type="InterPro" id="IPR027387">
    <property type="entry name" value="Cytb/b6-like_sf"/>
</dbReference>
<dbReference type="Pfam" id="PF00032">
    <property type="entry name" value="Cytochrom_B_C"/>
    <property type="match status" value="1"/>
</dbReference>
<dbReference type="PROSITE" id="PS51007">
    <property type="entry name" value="CYTC"/>
    <property type="match status" value="1"/>
</dbReference>
<evidence type="ECO:0000259" key="13">
    <source>
        <dbReference type="PROSITE" id="PS51002"/>
    </source>
</evidence>
<feature type="domain" description="Cytochrome b/b6 N-terminal region profile" evidence="13">
    <location>
        <begin position="4"/>
        <end position="215"/>
    </location>
</feature>
<evidence type="ECO:0000256" key="4">
    <source>
        <dbReference type="ARBA" id="ARBA00022660"/>
    </source>
</evidence>
<evidence type="ECO:0000256" key="10">
    <source>
        <dbReference type="ARBA" id="ARBA00023136"/>
    </source>
</evidence>
<dbReference type="Gene3D" id="1.20.810.10">
    <property type="entry name" value="Cytochrome Bc1 Complex, Chain C"/>
    <property type="match status" value="1"/>
</dbReference>
<evidence type="ECO:0000256" key="7">
    <source>
        <dbReference type="ARBA" id="ARBA00022982"/>
    </source>
</evidence>
<dbReference type="PROSITE" id="PS51003">
    <property type="entry name" value="CYTB_CTER"/>
    <property type="match status" value="1"/>
</dbReference>
<dbReference type="InterPro" id="IPR005798">
    <property type="entry name" value="Cyt_b/b6_C"/>
</dbReference>
<comment type="subcellular location">
    <subcellularLocation>
        <location evidence="1">Membrane</location>
        <topology evidence="1">Multi-pass membrane protein</topology>
    </subcellularLocation>
</comment>
<dbReference type="GO" id="GO:0020037">
    <property type="term" value="F:heme binding"/>
    <property type="evidence" value="ECO:0007669"/>
    <property type="project" value="InterPro"/>
</dbReference>
<evidence type="ECO:0000256" key="6">
    <source>
        <dbReference type="ARBA" id="ARBA00022723"/>
    </source>
</evidence>
<feature type="transmembrane region" description="Helical" evidence="12">
    <location>
        <begin position="185"/>
        <end position="207"/>
    </location>
</feature>
<keyword evidence="17" id="KW-1185">Reference proteome</keyword>
<proteinExistence type="predicted"/>
<feature type="transmembrane region" description="Helical" evidence="12">
    <location>
        <begin position="90"/>
        <end position="110"/>
    </location>
</feature>
<feature type="domain" description="Cytochrome b/b6 C-terminal region profile" evidence="14">
    <location>
        <begin position="221"/>
        <end position="355"/>
    </location>
</feature>
<evidence type="ECO:0000259" key="14">
    <source>
        <dbReference type="PROSITE" id="PS51003"/>
    </source>
</evidence>
<gene>
    <name evidence="16" type="ORF">KKC1_23530</name>
</gene>
<protein>
    <submittedName>
        <fullName evidence="16">Quinol-cytochrome c reductase, fused cytochrome b/c subunit</fullName>
    </submittedName>
</protein>
<feature type="transmembrane region" description="Helical" evidence="12">
    <location>
        <begin position="240"/>
        <end position="259"/>
    </location>
</feature>
<evidence type="ECO:0000256" key="11">
    <source>
        <dbReference type="PROSITE-ProRule" id="PRU00433"/>
    </source>
</evidence>
<keyword evidence="3 11" id="KW-0349">Heme</keyword>
<keyword evidence="8 12" id="KW-1133">Transmembrane helix</keyword>
<feature type="transmembrane region" description="Helical" evidence="12">
    <location>
        <begin position="296"/>
        <end position="316"/>
    </location>
</feature>
<dbReference type="EMBL" id="BDGJ01000122">
    <property type="protein sequence ID" value="GAW93214.1"/>
    <property type="molecule type" value="Genomic_DNA"/>
</dbReference>
<dbReference type="InterPro" id="IPR009056">
    <property type="entry name" value="Cyt_c-like_dom"/>
</dbReference>
<dbReference type="SUPFAM" id="SSF81342">
    <property type="entry name" value="Transmembrane di-heme cytochromes"/>
    <property type="match status" value="1"/>
</dbReference>
<evidence type="ECO:0000259" key="15">
    <source>
        <dbReference type="PROSITE" id="PS51007"/>
    </source>
</evidence>
<feature type="domain" description="Cytochrome c" evidence="15">
    <location>
        <begin position="368"/>
        <end position="451"/>
    </location>
</feature>
<evidence type="ECO:0000256" key="3">
    <source>
        <dbReference type="ARBA" id="ARBA00022617"/>
    </source>
</evidence>
<dbReference type="SUPFAM" id="SSF46626">
    <property type="entry name" value="Cytochrome c"/>
    <property type="match status" value="1"/>
</dbReference>
<dbReference type="InterPro" id="IPR036909">
    <property type="entry name" value="Cyt_c-like_dom_sf"/>
</dbReference>
<evidence type="ECO:0000256" key="1">
    <source>
        <dbReference type="ARBA" id="ARBA00004141"/>
    </source>
</evidence>
<dbReference type="GO" id="GO:0009055">
    <property type="term" value="F:electron transfer activity"/>
    <property type="evidence" value="ECO:0007669"/>
    <property type="project" value="InterPro"/>
</dbReference>
<accession>A0A1Z5HUL8</accession>
<dbReference type="Pfam" id="PF00034">
    <property type="entry name" value="Cytochrom_C"/>
    <property type="match status" value="1"/>
</dbReference>
<keyword evidence="6 11" id="KW-0479">Metal-binding</keyword>
<dbReference type="PROSITE" id="PS51002">
    <property type="entry name" value="CYTB_NTER"/>
    <property type="match status" value="1"/>
</dbReference>
<keyword evidence="9 11" id="KW-0408">Iron</keyword>
<comment type="caution">
    <text evidence="16">The sequence shown here is derived from an EMBL/GenBank/DDBJ whole genome shotgun (WGS) entry which is preliminary data.</text>
</comment>
<dbReference type="GO" id="GO:0016491">
    <property type="term" value="F:oxidoreductase activity"/>
    <property type="evidence" value="ECO:0007669"/>
    <property type="project" value="InterPro"/>
</dbReference>
<feature type="transmembrane region" description="Helical" evidence="12">
    <location>
        <begin position="116"/>
        <end position="138"/>
    </location>
</feature>
<keyword evidence="5 12" id="KW-0812">Transmembrane</keyword>
<keyword evidence="10 12" id="KW-0472">Membrane</keyword>
<dbReference type="GO" id="GO:0016020">
    <property type="term" value="C:membrane"/>
    <property type="evidence" value="ECO:0007669"/>
    <property type="project" value="UniProtKB-SubCell"/>
</dbReference>
<dbReference type="GO" id="GO:0022904">
    <property type="term" value="P:respiratory electron transport chain"/>
    <property type="evidence" value="ECO:0007669"/>
    <property type="project" value="InterPro"/>
</dbReference>
<dbReference type="RefSeq" id="WP_192868193.1">
    <property type="nucleotide sequence ID" value="NZ_BDGJ01000122.1"/>
</dbReference>
<dbReference type="AlphaFoldDB" id="A0A1Z5HUL8"/>
<organism evidence="16 17">
    <name type="scientific">Calderihabitans maritimus</name>
    <dbReference type="NCBI Taxonomy" id="1246530"/>
    <lineage>
        <taxon>Bacteria</taxon>
        <taxon>Bacillati</taxon>
        <taxon>Bacillota</taxon>
        <taxon>Clostridia</taxon>
        <taxon>Neomoorellales</taxon>
        <taxon>Calderihabitantaceae</taxon>
        <taxon>Calderihabitans</taxon>
    </lineage>
</organism>
<dbReference type="SUPFAM" id="SSF81648">
    <property type="entry name" value="a domain/subunit of cytochrome bc1 complex (Ubiquinol-cytochrome c reductase)"/>
    <property type="match status" value="1"/>
</dbReference>
<evidence type="ECO:0000256" key="5">
    <source>
        <dbReference type="ARBA" id="ARBA00022692"/>
    </source>
</evidence>